<dbReference type="Proteomes" id="UP001239085">
    <property type="component" value="Unassembled WGS sequence"/>
</dbReference>
<evidence type="ECO:0000313" key="3">
    <source>
        <dbReference type="Proteomes" id="UP001239085"/>
    </source>
</evidence>
<dbReference type="Gene3D" id="3.20.20.140">
    <property type="entry name" value="Metal-dependent hydrolases"/>
    <property type="match status" value="1"/>
</dbReference>
<dbReference type="Gene3D" id="2.30.40.10">
    <property type="entry name" value="Urease, subunit C, domain 1"/>
    <property type="match status" value="1"/>
</dbReference>
<dbReference type="Pfam" id="PF07969">
    <property type="entry name" value="Amidohydro_3"/>
    <property type="match status" value="1"/>
</dbReference>
<evidence type="ECO:0000313" key="2">
    <source>
        <dbReference type="EMBL" id="MDQ0643436.1"/>
    </source>
</evidence>
<dbReference type="InterPro" id="IPR013108">
    <property type="entry name" value="Amidohydro_3"/>
</dbReference>
<dbReference type="InterPro" id="IPR011059">
    <property type="entry name" value="Metal-dep_hydrolase_composite"/>
</dbReference>
<name>A0ABU0P9S1_9MICO</name>
<comment type="caution">
    <text evidence="2">The sequence shown here is derived from an EMBL/GenBank/DDBJ whole genome shotgun (WGS) entry which is preliminary data.</text>
</comment>
<evidence type="ECO:0000259" key="1">
    <source>
        <dbReference type="Pfam" id="PF07969"/>
    </source>
</evidence>
<reference evidence="2 3" key="1">
    <citation type="submission" date="2023-07" db="EMBL/GenBank/DDBJ databases">
        <title>Comparative genomics of wheat-associated soil bacteria to identify genetic determinants of phenazine resistance.</title>
        <authorList>
            <person name="Mouncey N."/>
        </authorList>
    </citation>
    <scope>NUCLEOTIDE SEQUENCE [LARGE SCALE GENOMIC DNA]</scope>
    <source>
        <strain evidence="2 3">W2I7</strain>
    </source>
</reference>
<dbReference type="SUPFAM" id="SSF51338">
    <property type="entry name" value="Composite domain of metallo-dependent hydrolases"/>
    <property type="match status" value="1"/>
</dbReference>
<feature type="domain" description="Amidohydrolase 3" evidence="1">
    <location>
        <begin position="91"/>
        <end position="185"/>
    </location>
</feature>
<accession>A0ABU0P9S1</accession>
<sequence>MWGLSPSNIVIVATGERIRDEAHLRHVRSTDPGAACIVEFLDEENPADRALLERSLGFPDSIVASDAMHVTWPDGSTESREWPLPAGGMTHPRTAGTFARSLRTMVRERGAWTWAEAFRRCSYLPARVLDLVAPAFRDKGHLGVGADADIVVIDPERVTDLATYFDSTRPSVGIEQLLVRGEFVVRDGDIVLDAYPGRGLRGQVR</sequence>
<keyword evidence="3" id="KW-1185">Reference proteome</keyword>
<gene>
    <name evidence="2" type="ORF">QFZ46_001596</name>
</gene>
<organism evidence="2 3">
    <name type="scientific">Microbacterium murale</name>
    <dbReference type="NCBI Taxonomy" id="1081040"/>
    <lineage>
        <taxon>Bacteria</taxon>
        <taxon>Bacillati</taxon>
        <taxon>Actinomycetota</taxon>
        <taxon>Actinomycetes</taxon>
        <taxon>Micrococcales</taxon>
        <taxon>Microbacteriaceae</taxon>
        <taxon>Microbacterium</taxon>
    </lineage>
</organism>
<dbReference type="SUPFAM" id="SSF51556">
    <property type="entry name" value="Metallo-dependent hydrolases"/>
    <property type="match status" value="1"/>
</dbReference>
<dbReference type="InterPro" id="IPR032466">
    <property type="entry name" value="Metal_Hydrolase"/>
</dbReference>
<proteinExistence type="predicted"/>
<dbReference type="EMBL" id="JAUSXK010000001">
    <property type="protein sequence ID" value="MDQ0643436.1"/>
    <property type="molecule type" value="Genomic_DNA"/>
</dbReference>
<protein>
    <recommendedName>
        <fullName evidence="1">Amidohydrolase 3 domain-containing protein</fullName>
    </recommendedName>
</protein>